<evidence type="ECO:0000256" key="8">
    <source>
        <dbReference type="ARBA" id="ARBA00023136"/>
    </source>
</evidence>
<dbReference type="PANTHER" id="PTHR47947:SF39">
    <property type="entry name" value="CYTOCHROME P450"/>
    <property type="match status" value="1"/>
</dbReference>
<evidence type="ECO:0000256" key="7">
    <source>
        <dbReference type="ARBA" id="ARBA00023004"/>
    </source>
</evidence>
<dbReference type="InterPro" id="IPR036396">
    <property type="entry name" value="Cyt_P450_sf"/>
</dbReference>
<keyword evidence="10" id="KW-0503">Monooxygenase</keyword>
<dbReference type="Gene3D" id="1.10.630.10">
    <property type="entry name" value="Cytochrome P450"/>
    <property type="match status" value="1"/>
</dbReference>
<evidence type="ECO:0008006" key="13">
    <source>
        <dbReference type="Google" id="ProtNLM"/>
    </source>
</evidence>
<keyword evidence="5" id="KW-1133">Transmembrane helix</keyword>
<comment type="subcellular location">
    <subcellularLocation>
        <location evidence="1">Membrane</location>
    </subcellularLocation>
</comment>
<evidence type="ECO:0000256" key="6">
    <source>
        <dbReference type="ARBA" id="ARBA00023002"/>
    </source>
</evidence>
<keyword evidence="12" id="KW-1185">Reference proteome</keyword>
<evidence type="ECO:0000256" key="1">
    <source>
        <dbReference type="ARBA" id="ARBA00004370"/>
    </source>
</evidence>
<keyword evidence="3" id="KW-0812">Transmembrane</keyword>
<dbReference type="InterPro" id="IPR002401">
    <property type="entry name" value="Cyt_P450_E_grp-I"/>
</dbReference>
<evidence type="ECO:0000256" key="3">
    <source>
        <dbReference type="ARBA" id="ARBA00022692"/>
    </source>
</evidence>
<dbReference type="GO" id="GO:0044550">
    <property type="term" value="P:secondary metabolite biosynthetic process"/>
    <property type="evidence" value="ECO:0007669"/>
    <property type="project" value="UniProtKB-ARBA"/>
</dbReference>
<keyword evidence="6 10" id="KW-0560">Oxidoreductase</keyword>
<dbReference type="GO" id="GO:0020037">
    <property type="term" value="F:heme binding"/>
    <property type="evidence" value="ECO:0007669"/>
    <property type="project" value="InterPro"/>
</dbReference>
<dbReference type="GO" id="GO:0016705">
    <property type="term" value="F:oxidoreductase activity, acting on paired donors, with incorporation or reduction of molecular oxygen"/>
    <property type="evidence" value="ECO:0007669"/>
    <property type="project" value="InterPro"/>
</dbReference>
<keyword evidence="7 9" id="KW-0408">Iron</keyword>
<dbReference type="SUPFAM" id="SSF48264">
    <property type="entry name" value="Cytochrome P450"/>
    <property type="match status" value="1"/>
</dbReference>
<evidence type="ECO:0000313" key="11">
    <source>
        <dbReference type="EMBL" id="KAF6160598.1"/>
    </source>
</evidence>
<dbReference type="EMBL" id="JACGCM010001161">
    <property type="protein sequence ID" value="KAF6160598.1"/>
    <property type="molecule type" value="Genomic_DNA"/>
</dbReference>
<dbReference type="PRINTS" id="PR00385">
    <property type="entry name" value="P450"/>
</dbReference>
<evidence type="ECO:0000313" key="12">
    <source>
        <dbReference type="Proteomes" id="UP000541444"/>
    </source>
</evidence>
<evidence type="ECO:0000256" key="10">
    <source>
        <dbReference type="RuleBase" id="RU000461"/>
    </source>
</evidence>
<protein>
    <recommendedName>
        <fullName evidence="13">Cytochrome P450</fullName>
    </recommendedName>
</protein>
<feature type="binding site" description="axial binding residue" evidence="9">
    <location>
        <position position="517"/>
    </location>
    <ligand>
        <name>heme</name>
        <dbReference type="ChEBI" id="CHEBI:30413"/>
    </ligand>
    <ligandPart>
        <name>Fe</name>
        <dbReference type="ChEBI" id="CHEBI:18248"/>
    </ligandPart>
</feature>
<dbReference type="FunFam" id="1.10.630.10:FF:000026">
    <property type="entry name" value="Cytochrome P450 82C4"/>
    <property type="match status" value="1"/>
</dbReference>
<gene>
    <name evidence="11" type="ORF">GIB67_019538</name>
</gene>
<dbReference type="CDD" id="cd20654">
    <property type="entry name" value="CYP82"/>
    <property type="match status" value="1"/>
</dbReference>
<proteinExistence type="inferred from homology"/>
<dbReference type="PROSITE" id="PS00086">
    <property type="entry name" value="CYTOCHROME_P450"/>
    <property type="match status" value="1"/>
</dbReference>
<evidence type="ECO:0000256" key="5">
    <source>
        <dbReference type="ARBA" id="ARBA00022989"/>
    </source>
</evidence>
<dbReference type="Proteomes" id="UP000541444">
    <property type="component" value="Unassembled WGS sequence"/>
</dbReference>
<keyword evidence="2 9" id="KW-0349">Heme</keyword>
<evidence type="ECO:0000256" key="9">
    <source>
        <dbReference type="PIRSR" id="PIRSR602401-1"/>
    </source>
</evidence>
<dbReference type="Pfam" id="PF00067">
    <property type="entry name" value="p450"/>
    <property type="match status" value="1"/>
</dbReference>
<evidence type="ECO:0000256" key="4">
    <source>
        <dbReference type="ARBA" id="ARBA00022723"/>
    </source>
</evidence>
<reference evidence="11 12" key="1">
    <citation type="journal article" date="2020" name="IScience">
        <title>Genome Sequencing of the Endangered Kingdonia uniflora (Circaeasteraceae, Ranunculales) Reveals Potential Mechanisms of Evolutionary Specialization.</title>
        <authorList>
            <person name="Sun Y."/>
            <person name="Deng T."/>
            <person name="Zhang A."/>
            <person name="Moore M.J."/>
            <person name="Landis J.B."/>
            <person name="Lin N."/>
            <person name="Zhang H."/>
            <person name="Zhang X."/>
            <person name="Huang J."/>
            <person name="Zhang X."/>
            <person name="Sun H."/>
            <person name="Wang H."/>
        </authorList>
    </citation>
    <scope>NUCLEOTIDE SEQUENCE [LARGE SCALE GENOMIC DNA]</scope>
    <source>
        <strain evidence="11">TB1705</strain>
        <tissue evidence="11">Leaf</tissue>
    </source>
</reference>
<comment type="similarity">
    <text evidence="10">Belongs to the cytochrome P450 family.</text>
</comment>
<dbReference type="OrthoDB" id="2789670at2759"/>
<dbReference type="PRINTS" id="PR00463">
    <property type="entry name" value="EP450I"/>
</dbReference>
<dbReference type="InterPro" id="IPR017972">
    <property type="entry name" value="Cyt_P450_CS"/>
</dbReference>
<dbReference type="GO" id="GO:0005506">
    <property type="term" value="F:iron ion binding"/>
    <property type="evidence" value="ECO:0007669"/>
    <property type="project" value="InterPro"/>
</dbReference>
<dbReference type="InterPro" id="IPR050651">
    <property type="entry name" value="Plant_Cytochrome_P450_Monoox"/>
</dbReference>
<accession>A0A7J7N0Y7</accession>
<dbReference type="AlphaFoldDB" id="A0A7J7N0Y7"/>
<dbReference type="GO" id="GO:0004497">
    <property type="term" value="F:monooxygenase activity"/>
    <property type="evidence" value="ECO:0007669"/>
    <property type="project" value="UniProtKB-KW"/>
</dbReference>
<comment type="cofactor">
    <cofactor evidence="9">
        <name>heme</name>
        <dbReference type="ChEBI" id="CHEBI:30413"/>
    </cofactor>
</comment>
<dbReference type="PANTHER" id="PTHR47947">
    <property type="entry name" value="CYTOCHROME P450 82C3-RELATED"/>
    <property type="match status" value="1"/>
</dbReference>
<organism evidence="11 12">
    <name type="scientific">Kingdonia uniflora</name>
    <dbReference type="NCBI Taxonomy" id="39325"/>
    <lineage>
        <taxon>Eukaryota</taxon>
        <taxon>Viridiplantae</taxon>
        <taxon>Streptophyta</taxon>
        <taxon>Embryophyta</taxon>
        <taxon>Tracheophyta</taxon>
        <taxon>Spermatophyta</taxon>
        <taxon>Magnoliopsida</taxon>
        <taxon>Ranunculales</taxon>
        <taxon>Circaeasteraceae</taxon>
        <taxon>Kingdonia</taxon>
    </lineage>
</organism>
<evidence type="ECO:0000256" key="2">
    <source>
        <dbReference type="ARBA" id="ARBA00022617"/>
    </source>
</evidence>
<dbReference type="GO" id="GO:0016020">
    <property type="term" value="C:membrane"/>
    <property type="evidence" value="ECO:0007669"/>
    <property type="project" value="UniProtKB-SubCell"/>
</dbReference>
<sequence>MSLSISLTLRLQKNILPKKLPFFTILVEDIIKSYNLNSYHLKIYIKPTPTLISLDTMDSPLQLIEIITGPLIALLLVYFLLWKPKFTKSKEAPEPAGAWPVIGHLFKLLGKDLPHVKLGAMADKYGAAFTIRIGIIRALVVSDWEIAKECFTTNDIVFATRPRLVAIKHLSYDSAMFGFAPYGPYWREIRKIIALELLSSKRIELLKDVTSSEIGTSIKELYEVWEHNQGKEGLALVEMKKWLGDLTLNVVLRMVVGKRHFSRTTTGSDGGELQRCRKAMRNFFRLAGLFNVSDAFPFLERFDLQGYERELKATARELDTIFTVWLKEHKVKRYNGGTEEEQDFMDAMLSAFKESRFPEFDDKTIIKSTCLNLVAGGTDTNMVVITWALSLLVNNPQVLKKAQNELDTHVGKERQADESDITNLVYLQAIVKETLRLYPPGPLLGQHEATEDCTVAGYHVPTGTRLIVNIWKIQRDPSLWYNPTEFQPERFLETNREIGLNGQHFELFPFGSGRRVCPGTSFALQVVHLTLANLIHGFELRAPNGPVDMTESAGLTNMKATPLEVLIKARLQPTVYESF</sequence>
<comment type="caution">
    <text evidence="11">The sequence shown here is derived from an EMBL/GenBank/DDBJ whole genome shotgun (WGS) entry which is preliminary data.</text>
</comment>
<keyword evidence="4 9" id="KW-0479">Metal-binding</keyword>
<name>A0A7J7N0Y7_9MAGN</name>
<keyword evidence="8" id="KW-0472">Membrane</keyword>
<dbReference type="InterPro" id="IPR001128">
    <property type="entry name" value="Cyt_P450"/>
</dbReference>